<reference evidence="1 2" key="1">
    <citation type="journal article" date="2017" name="BMC Genomics">
        <title>Genome sequencing of 39 Akkermansia muciniphila isolates reveals its population structure, genomic and functional diverisity, and global distribution in mammalian gut microbiotas.</title>
        <authorList>
            <person name="Guo X."/>
            <person name="Li S."/>
            <person name="Zhang J."/>
            <person name="Wu F."/>
            <person name="Li X."/>
            <person name="Wu D."/>
            <person name="Zhang M."/>
            <person name="Ou Z."/>
            <person name="Jie Z."/>
            <person name="Yan Q."/>
            <person name="Li P."/>
            <person name="Yi J."/>
            <person name="Peng Y."/>
        </authorList>
    </citation>
    <scope>NUCLEOTIDE SEQUENCE [LARGE SCALE GENOMIC DNA]</scope>
    <source>
        <strain evidence="1 2">GP24</strain>
    </source>
</reference>
<name>A0A2N8HEL8_9BACT</name>
<dbReference type="AlphaFoldDB" id="A0A2N8HEL8"/>
<comment type="caution">
    <text evidence="1">The sequence shown here is derived from an EMBL/GenBank/DDBJ whole genome shotgun (WGS) entry which is preliminary data.</text>
</comment>
<accession>A0A2N8HEL8</accession>
<protein>
    <submittedName>
        <fullName evidence="1">Uncharacterized protein</fullName>
    </submittedName>
</protein>
<proteinExistence type="predicted"/>
<dbReference type="Proteomes" id="UP000236000">
    <property type="component" value="Unassembled WGS sequence"/>
</dbReference>
<evidence type="ECO:0000313" key="1">
    <source>
        <dbReference type="EMBL" id="PNC18480.1"/>
    </source>
</evidence>
<gene>
    <name evidence="1" type="ORF">CXU22_04820</name>
</gene>
<sequence length="90" mass="10631">MNETVWRKVVEHRNFQRKMERRQAGREYKGCVPFPVALCRKELDCRKNNRPFTLCTEEKTVTFLRNYPGRDAQGAARYWSASSICISTRS</sequence>
<evidence type="ECO:0000313" key="2">
    <source>
        <dbReference type="Proteomes" id="UP000236000"/>
    </source>
</evidence>
<organism evidence="1 2">
    <name type="scientific">Akkermansia muciniphila</name>
    <dbReference type="NCBI Taxonomy" id="239935"/>
    <lineage>
        <taxon>Bacteria</taxon>
        <taxon>Pseudomonadati</taxon>
        <taxon>Verrucomicrobiota</taxon>
        <taxon>Verrucomicrobiia</taxon>
        <taxon>Verrucomicrobiales</taxon>
        <taxon>Akkermansiaceae</taxon>
        <taxon>Akkermansia</taxon>
    </lineage>
</organism>
<dbReference type="EMBL" id="PJKA01000009">
    <property type="protein sequence ID" value="PNC18480.1"/>
    <property type="molecule type" value="Genomic_DNA"/>
</dbReference>